<keyword evidence="4" id="KW-0677">Repeat</keyword>
<dbReference type="InterPro" id="IPR027417">
    <property type="entry name" value="P-loop_NTPase"/>
</dbReference>
<dbReference type="InterPro" id="IPR025398">
    <property type="entry name" value="DUF4371"/>
</dbReference>
<dbReference type="InterPro" id="IPR029495">
    <property type="entry name" value="NACHT-assoc"/>
</dbReference>
<protein>
    <recommendedName>
        <fullName evidence="7">NACHT domain-containing protein</fullName>
    </recommendedName>
</protein>
<dbReference type="InterPro" id="IPR041267">
    <property type="entry name" value="NLRP_HD2"/>
</dbReference>
<keyword evidence="2" id="KW-0963">Cytoplasm</keyword>
<keyword evidence="3" id="KW-0433">Leucine-rich repeat</keyword>
<dbReference type="GO" id="GO:0005524">
    <property type="term" value="F:ATP binding"/>
    <property type="evidence" value="ECO:0007669"/>
    <property type="project" value="UniProtKB-KW"/>
</dbReference>
<keyword evidence="6" id="KW-0067">ATP-binding</keyword>
<dbReference type="EMBL" id="JAPTMU010000012">
    <property type="protein sequence ID" value="KAJ4934924.1"/>
    <property type="molecule type" value="Genomic_DNA"/>
</dbReference>
<evidence type="ECO:0000313" key="9">
    <source>
        <dbReference type="Proteomes" id="UP001219934"/>
    </source>
</evidence>
<comment type="caution">
    <text evidence="8">The sequence shown here is derived from an EMBL/GenBank/DDBJ whole genome shotgun (WGS) entry which is preliminary data.</text>
</comment>
<dbReference type="Pfam" id="PF17779">
    <property type="entry name" value="WHD_NOD2"/>
    <property type="match status" value="1"/>
</dbReference>
<evidence type="ECO:0000256" key="5">
    <source>
        <dbReference type="ARBA" id="ARBA00022741"/>
    </source>
</evidence>
<dbReference type="Pfam" id="PF14484">
    <property type="entry name" value="FISNA"/>
    <property type="match status" value="1"/>
</dbReference>
<dbReference type="GO" id="GO:0005737">
    <property type="term" value="C:cytoplasm"/>
    <property type="evidence" value="ECO:0007669"/>
    <property type="project" value="UniProtKB-SubCell"/>
</dbReference>
<organism evidence="8 9">
    <name type="scientific">Pogonophryne albipinna</name>
    <dbReference type="NCBI Taxonomy" id="1090488"/>
    <lineage>
        <taxon>Eukaryota</taxon>
        <taxon>Metazoa</taxon>
        <taxon>Chordata</taxon>
        <taxon>Craniata</taxon>
        <taxon>Vertebrata</taxon>
        <taxon>Euteleostomi</taxon>
        <taxon>Actinopterygii</taxon>
        <taxon>Neopterygii</taxon>
        <taxon>Teleostei</taxon>
        <taxon>Neoteleostei</taxon>
        <taxon>Acanthomorphata</taxon>
        <taxon>Eupercaria</taxon>
        <taxon>Perciformes</taxon>
        <taxon>Notothenioidei</taxon>
        <taxon>Pogonophryne</taxon>
    </lineage>
</organism>
<evidence type="ECO:0000256" key="4">
    <source>
        <dbReference type="ARBA" id="ARBA00022737"/>
    </source>
</evidence>
<accession>A0AAD6B288</accession>
<dbReference type="InterPro" id="IPR041075">
    <property type="entry name" value="NOD1/2_WH"/>
</dbReference>
<evidence type="ECO:0000259" key="7">
    <source>
        <dbReference type="PROSITE" id="PS50837"/>
    </source>
</evidence>
<reference evidence="8" key="1">
    <citation type="submission" date="2022-11" db="EMBL/GenBank/DDBJ databases">
        <title>Chromosome-level genome of Pogonophryne albipinna.</title>
        <authorList>
            <person name="Jo E."/>
        </authorList>
    </citation>
    <scope>NUCLEOTIDE SEQUENCE</scope>
    <source>
        <strain evidence="8">SGF0006</strain>
        <tissue evidence="8">Muscle</tissue>
    </source>
</reference>
<dbReference type="Pfam" id="PF14291">
    <property type="entry name" value="DUF4371"/>
    <property type="match status" value="1"/>
</dbReference>
<dbReference type="InterPro" id="IPR032675">
    <property type="entry name" value="LRR_dom_sf"/>
</dbReference>
<gene>
    <name evidence="8" type="ORF">JOQ06_007705</name>
</gene>
<dbReference type="PROSITE" id="PS50837">
    <property type="entry name" value="NACHT"/>
    <property type="match status" value="1"/>
</dbReference>
<evidence type="ECO:0000313" key="8">
    <source>
        <dbReference type="EMBL" id="KAJ4934924.1"/>
    </source>
</evidence>
<dbReference type="SMART" id="SM01288">
    <property type="entry name" value="FISNA"/>
    <property type="match status" value="1"/>
</dbReference>
<name>A0AAD6B288_9TELE</name>
<dbReference type="Pfam" id="PF17776">
    <property type="entry name" value="NLRC4_HD2"/>
    <property type="match status" value="1"/>
</dbReference>
<evidence type="ECO:0000256" key="6">
    <source>
        <dbReference type="ARBA" id="ARBA00022840"/>
    </source>
</evidence>
<sequence>MKTFGDTRIDLQLDEQRRRETIIHNEKVNKNRDILKRLIHCVIFLGKQELPFRGHDESRESANRGNYLELLTFIAEYDPDLHYHLSTSKVFIGTSSQIQNDLISAVAEVMGETIKEEISKAPFVALMLDETTDVSNAAQLSFVLRFVTDSGVKERFVKFEDVTGKKRTEDVAAMALGFLEEHGCMGKLVAQCYDGAAVMASGLNGVQAKVKEKIPQALFIHCYAHALNLVLSQGVVKIKECRIFFSHLSGLAAFFSRSPKRTQLLDEICQKRLPRVAPTRWNFASRLVCTVFEKKDALKDLFDYIVEHHEEFDDAAILSADGYLSNLGNFEFGFFLSTFNEIFAHADVLFDILQNKSFDMQFCLTRVEEFCICIEGQRDRFDQIYDETVQDTGLPTGRRAHGDSRSHYKKLHNGILENILNQVYITQGQSEEVNTQHEVRQLETASKKKPLHDTPIKCQDIFKASPDQQTLIRAVLTNGVAGVGKTFSVQKFTLDWAEGLGNQDVSLVIPLSFRELNLIKGEQYSLLRLLHVFHPTLQKVTAEQLAVCKVLLIFDGLDESRLSLDFRNNEVVSDVSQQSSVNVLLTNLIRGKLLPSALIWITSRPAAANQIPPECVDRVTEVRGFTDAQKEEYFRRRSSDEDLSSRIISHIKSSRSLHIMCLIPVFCWITAAVLDHMLTTDQRGELPQTLTDMYSHFLLVQTKRKKQKYEEGHETSPQQLTEADREVLLKLGRLAFEHLEKGDIMFYQEDLQRCGLGVTEALVHSGVCTQIFKRESVIFQKTVYCFVHLSIQEFLAAVYMLHCYTNRDTAVLKDFLQGDFNNSTDQDYPSLPVFLKGAMQKSLRSKNGHLDLFVRFLHGLSLESNQRLLGGLLGCTNNRPETIQRAISNLKEMSSGEISPDRSINIFHCLTEMKDLSVHQEITEFLKSENRSDYLSEIHCSALAYMLQMSEEVLDELDLNQYNTSEEGRLRLLPAVRNCRKFK</sequence>
<comment type="subcellular location">
    <subcellularLocation>
        <location evidence="1">Cytoplasm</location>
    </subcellularLocation>
</comment>
<feature type="domain" description="NACHT" evidence="7">
    <location>
        <begin position="473"/>
        <end position="607"/>
    </location>
</feature>
<dbReference type="Gene3D" id="3.40.50.300">
    <property type="entry name" value="P-loop containing nucleotide triphosphate hydrolases"/>
    <property type="match status" value="1"/>
</dbReference>
<evidence type="ECO:0000256" key="1">
    <source>
        <dbReference type="ARBA" id="ARBA00004496"/>
    </source>
</evidence>
<evidence type="ECO:0000256" key="2">
    <source>
        <dbReference type="ARBA" id="ARBA00022490"/>
    </source>
</evidence>
<dbReference type="InterPro" id="IPR051261">
    <property type="entry name" value="NLR"/>
</dbReference>
<evidence type="ECO:0000256" key="3">
    <source>
        <dbReference type="ARBA" id="ARBA00022614"/>
    </source>
</evidence>
<dbReference type="Pfam" id="PF05729">
    <property type="entry name" value="NACHT"/>
    <property type="match status" value="1"/>
</dbReference>
<dbReference type="PANTHER" id="PTHR24106">
    <property type="entry name" value="NACHT, LRR AND CARD DOMAINS-CONTAINING"/>
    <property type="match status" value="1"/>
</dbReference>
<keyword evidence="5" id="KW-0547">Nucleotide-binding</keyword>
<dbReference type="Gene3D" id="3.80.10.10">
    <property type="entry name" value="Ribonuclease Inhibitor"/>
    <property type="match status" value="1"/>
</dbReference>
<dbReference type="FunFam" id="3.40.50.300:FF:001524">
    <property type="entry name" value="Si:dkey-126g1.7"/>
    <property type="match status" value="1"/>
</dbReference>
<dbReference type="AlphaFoldDB" id="A0AAD6B288"/>
<dbReference type="Proteomes" id="UP001219934">
    <property type="component" value="Unassembled WGS sequence"/>
</dbReference>
<dbReference type="SUPFAM" id="SSF52540">
    <property type="entry name" value="P-loop containing nucleoside triphosphate hydrolases"/>
    <property type="match status" value="1"/>
</dbReference>
<keyword evidence="9" id="KW-1185">Reference proteome</keyword>
<proteinExistence type="predicted"/>
<dbReference type="InterPro" id="IPR007111">
    <property type="entry name" value="NACHT_NTPase"/>
</dbReference>
<dbReference type="InterPro" id="IPR012337">
    <property type="entry name" value="RNaseH-like_sf"/>
</dbReference>
<dbReference type="SUPFAM" id="SSF53098">
    <property type="entry name" value="Ribonuclease H-like"/>
    <property type="match status" value="1"/>
</dbReference>